<proteinExistence type="predicted"/>
<evidence type="ECO:0000313" key="2">
    <source>
        <dbReference type="Proteomes" id="UP000077755"/>
    </source>
</evidence>
<reference evidence="1" key="1">
    <citation type="journal article" date="2016" name="Nat. Genet.">
        <title>A high-quality carrot genome assembly provides new insights into carotenoid accumulation and asterid genome evolution.</title>
        <authorList>
            <person name="Iorizzo M."/>
            <person name="Ellison S."/>
            <person name="Senalik D."/>
            <person name="Zeng P."/>
            <person name="Satapoomin P."/>
            <person name="Huang J."/>
            <person name="Bowman M."/>
            <person name="Iovene M."/>
            <person name="Sanseverino W."/>
            <person name="Cavagnaro P."/>
            <person name="Yildiz M."/>
            <person name="Macko-Podgorni A."/>
            <person name="Moranska E."/>
            <person name="Grzebelus E."/>
            <person name="Grzebelus D."/>
            <person name="Ashrafi H."/>
            <person name="Zheng Z."/>
            <person name="Cheng S."/>
            <person name="Spooner D."/>
            <person name="Van Deynze A."/>
            <person name="Simon P."/>
        </authorList>
    </citation>
    <scope>NUCLEOTIDE SEQUENCE</scope>
    <source>
        <tissue evidence="1">Leaf</tissue>
    </source>
</reference>
<dbReference type="EMBL" id="CP093350">
    <property type="protein sequence ID" value="WOH11126.1"/>
    <property type="molecule type" value="Genomic_DNA"/>
</dbReference>
<reference evidence="1" key="2">
    <citation type="submission" date="2022-03" db="EMBL/GenBank/DDBJ databases">
        <title>Draft title - Genomic analysis of global carrot germplasm unveils the trajectory of domestication and the origin of high carotenoid orange carrot.</title>
        <authorList>
            <person name="Iorizzo M."/>
            <person name="Ellison S."/>
            <person name="Senalik D."/>
            <person name="Macko-Podgorni A."/>
            <person name="Grzebelus D."/>
            <person name="Bostan H."/>
            <person name="Rolling W."/>
            <person name="Curaba J."/>
            <person name="Simon P."/>
        </authorList>
    </citation>
    <scope>NUCLEOTIDE SEQUENCE</scope>
    <source>
        <tissue evidence="1">Leaf</tissue>
    </source>
</reference>
<accession>A0A175YKT6</accession>
<gene>
    <name evidence="1" type="ORF">DCAR_0830605</name>
</gene>
<dbReference type="Proteomes" id="UP000077755">
    <property type="component" value="Chromosome 8"/>
</dbReference>
<dbReference type="Gramene" id="KZM83860">
    <property type="protein sequence ID" value="KZM83860"/>
    <property type="gene ID" value="DCAR_028718"/>
</dbReference>
<sequence length="97" mass="11335">MMLLSFYTFLLYDVICSTILSNTCNIDLFDDSKKQPQAVDDSNQGLIMENRYIVHAFFKVPSTDIDSNDQKLEKNIKLLTKWKPGSYNKEFFFGRVH</sequence>
<organism evidence="1 2">
    <name type="scientific">Daucus carota subsp. sativus</name>
    <name type="common">Carrot</name>
    <dbReference type="NCBI Taxonomy" id="79200"/>
    <lineage>
        <taxon>Eukaryota</taxon>
        <taxon>Viridiplantae</taxon>
        <taxon>Streptophyta</taxon>
        <taxon>Embryophyta</taxon>
        <taxon>Tracheophyta</taxon>
        <taxon>Spermatophyta</taxon>
        <taxon>Magnoliopsida</taxon>
        <taxon>eudicotyledons</taxon>
        <taxon>Gunneridae</taxon>
        <taxon>Pentapetalae</taxon>
        <taxon>asterids</taxon>
        <taxon>campanulids</taxon>
        <taxon>Apiales</taxon>
        <taxon>Apiaceae</taxon>
        <taxon>Apioideae</taxon>
        <taxon>Scandiceae</taxon>
        <taxon>Daucinae</taxon>
        <taxon>Daucus</taxon>
        <taxon>Daucus sect. Daucus</taxon>
    </lineage>
</organism>
<name>A0A175YKT6_DAUCS</name>
<evidence type="ECO:0000313" key="1">
    <source>
        <dbReference type="EMBL" id="WOH11126.1"/>
    </source>
</evidence>
<keyword evidence="2" id="KW-1185">Reference proteome</keyword>
<protein>
    <submittedName>
        <fullName evidence="1">Uncharacterized protein</fullName>
    </submittedName>
</protein>
<dbReference type="AlphaFoldDB" id="A0A175YKT6"/>